<gene>
    <name evidence="21" type="ORF">BEMITA_LOCUS6988</name>
</gene>
<dbReference type="GO" id="GO:0008655">
    <property type="term" value="P:pyrimidine-containing compound salvage"/>
    <property type="evidence" value="ECO:0007669"/>
    <property type="project" value="UniProtKB-ARBA"/>
</dbReference>
<keyword evidence="12" id="KW-0539">Nucleus</keyword>
<evidence type="ECO:0000256" key="18">
    <source>
        <dbReference type="SAM" id="MobiDB-lite"/>
    </source>
</evidence>
<feature type="domain" description="Phosphoribosyltransferase" evidence="20">
    <location>
        <begin position="422"/>
        <end position="626"/>
    </location>
</feature>
<dbReference type="NCBIfam" id="TIGR00235">
    <property type="entry name" value="udk"/>
    <property type="match status" value="1"/>
</dbReference>
<keyword evidence="7 17" id="KW-0808">Transferase</keyword>
<dbReference type="GO" id="GO:0005524">
    <property type="term" value="F:ATP binding"/>
    <property type="evidence" value="ECO:0007669"/>
    <property type="project" value="UniProtKB-KW"/>
</dbReference>
<dbReference type="InterPro" id="IPR006083">
    <property type="entry name" value="PRK/URK"/>
</dbReference>
<dbReference type="FunFam" id="3.40.50.300:FF:000200">
    <property type="entry name" value="Uridine-cytidine kinase"/>
    <property type="match status" value="1"/>
</dbReference>
<dbReference type="NCBIfam" id="NF001097">
    <property type="entry name" value="PRK00129.1"/>
    <property type="match status" value="1"/>
</dbReference>
<dbReference type="SUPFAM" id="SSF53271">
    <property type="entry name" value="PRTase-like"/>
    <property type="match status" value="1"/>
</dbReference>
<accession>A0A9P0ABG8</accession>
<dbReference type="PANTHER" id="PTHR10285">
    <property type="entry name" value="URIDINE KINASE"/>
    <property type="match status" value="1"/>
</dbReference>
<sequence>MEFNLQVSLHAPVAILVTLVNKLIDFLNLATKSANQVSMPRRRCPSVADVVRPQNFRSSSSIPNELEHLNLSSIFPALRTTEGMAANLQTTFEPPSSASSASSISDSSDLGDVGQNEFFYGCHELPASPPQSPRPQSRTSIKSPRTARKRTTSVNLSHKKTSAESVLRSHKRTIYTAGRPPWYNSDGDYVRPFIIGICGGSASGKTTVATKIIEELDIHWVTLLSMDSFYKVLNEEQHKKSALNEYNFDHPDAFDFDLLLQTLQRLKDGKNVNVPVYNFVTHTRESKTKTMYGANVIIFEGILGFYNKEVLKMLDLKIFVDTDADVRLARRLQRDIVARGRDLDGVLKQYCTMVKPAFTHYIAPAMVHADIIVPRGGENEVAIALIVQHVHTQLQLRGFKVREQLALAYNGQPLPTSLFQLPETPQIKGLHTFIRNKDTPRDEFIFYSKRLIRLVIEYALSLLPFEERTIETPQGQIYEGKRCASDKICGVSILRAGETMEQAVRDVCKDIRIGKILIQTNRESGEPELFYLRLPKDIKDYKVILMDATVATGAAAMMAIRVLLDHDVPEENILVVSLLMAESGVHTIAYAFPQVRIVTSAIDPEINEKFYVLPGIGNFGDRYFGTEPTDSS</sequence>
<comment type="function">
    <text evidence="15">May contribute to UTP accumulation needed for blast transformation and proliferation.</text>
</comment>
<keyword evidence="5" id="KW-0963">Cytoplasm</keyword>
<dbReference type="InterPro" id="IPR029057">
    <property type="entry name" value="PRTase-like"/>
</dbReference>
<dbReference type="Pfam" id="PF00485">
    <property type="entry name" value="PRK"/>
    <property type="match status" value="1"/>
</dbReference>
<dbReference type="Proteomes" id="UP001152759">
    <property type="component" value="Chromosome 4"/>
</dbReference>
<comment type="pathway">
    <text evidence="3 17">Pyrimidine metabolism; UMP biosynthesis via salvage pathway; UMP from uridine: step 1/1.</text>
</comment>
<dbReference type="Gene3D" id="3.40.50.2020">
    <property type="match status" value="1"/>
</dbReference>
<keyword evidence="10 17" id="KW-0067">ATP-binding</keyword>
<comment type="catalytic activity">
    <reaction evidence="13 17">
        <text>cytidine + ATP = CMP + ADP + H(+)</text>
        <dbReference type="Rhea" id="RHEA:24674"/>
        <dbReference type="ChEBI" id="CHEBI:15378"/>
        <dbReference type="ChEBI" id="CHEBI:17562"/>
        <dbReference type="ChEBI" id="CHEBI:30616"/>
        <dbReference type="ChEBI" id="CHEBI:60377"/>
        <dbReference type="ChEBI" id="CHEBI:456216"/>
        <dbReference type="EC" id="2.7.1.48"/>
    </reaction>
</comment>
<keyword evidence="11" id="KW-0832">Ubl conjugation</keyword>
<evidence type="ECO:0000313" key="22">
    <source>
        <dbReference type="Proteomes" id="UP001152759"/>
    </source>
</evidence>
<dbReference type="EMBL" id="OU963865">
    <property type="protein sequence ID" value="CAH0388038.1"/>
    <property type="molecule type" value="Genomic_DNA"/>
</dbReference>
<keyword evidence="8 17" id="KW-0547">Nucleotide-binding</keyword>
<dbReference type="GO" id="GO:0004849">
    <property type="term" value="F:uridine kinase activity"/>
    <property type="evidence" value="ECO:0007669"/>
    <property type="project" value="UniProtKB-EC"/>
</dbReference>
<evidence type="ECO:0000259" key="20">
    <source>
        <dbReference type="Pfam" id="PF14681"/>
    </source>
</evidence>
<dbReference type="PRINTS" id="PR00988">
    <property type="entry name" value="URIDINKINASE"/>
</dbReference>
<comment type="catalytic activity">
    <reaction evidence="14 17">
        <text>uridine + ATP = UMP + ADP + H(+)</text>
        <dbReference type="Rhea" id="RHEA:16825"/>
        <dbReference type="ChEBI" id="CHEBI:15378"/>
        <dbReference type="ChEBI" id="CHEBI:16704"/>
        <dbReference type="ChEBI" id="CHEBI:30616"/>
        <dbReference type="ChEBI" id="CHEBI:57865"/>
        <dbReference type="ChEBI" id="CHEBI:456216"/>
        <dbReference type="EC" id="2.7.1.48"/>
    </reaction>
</comment>
<dbReference type="CDD" id="cd06223">
    <property type="entry name" value="PRTases_typeI"/>
    <property type="match status" value="1"/>
</dbReference>
<evidence type="ECO:0000256" key="4">
    <source>
        <dbReference type="ARBA" id="ARBA00005408"/>
    </source>
</evidence>
<dbReference type="FunFam" id="3.40.50.2020:FF:000010">
    <property type="entry name" value="Uridine-cytidine kinase"/>
    <property type="match status" value="1"/>
</dbReference>
<evidence type="ECO:0000256" key="16">
    <source>
        <dbReference type="ARBA" id="ARBA00065923"/>
    </source>
</evidence>
<protein>
    <recommendedName>
        <fullName evidence="17">Uridine kinase</fullName>
        <ecNumber evidence="17">2.7.1.48</ecNumber>
    </recommendedName>
</protein>
<dbReference type="Pfam" id="PF14681">
    <property type="entry name" value="UPRTase"/>
    <property type="match status" value="1"/>
</dbReference>
<dbReference type="GO" id="GO:0005737">
    <property type="term" value="C:cytoplasm"/>
    <property type="evidence" value="ECO:0007669"/>
    <property type="project" value="UniProtKB-SubCell"/>
</dbReference>
<proteinExistence type="inferred from homology"/>
<evidence type="ECO:0000256" key="9">
    <source>
        <dbReference type="ARBA" id="ARBA00022777"/>
    </source>
</evidence>
<evidence type="ECO:0000256" key="2">
    <source>
        <dbReference type="ARBA" id="ARBA00004496"/>
    </source>
</evidence>
<evidence type="ECO:0000256" key="12">
    <source>
        <dbReference type="ARBA" id="ARBA00023242"/>
    </source>
</evidence>
<organism evidence="21 22">
    <name type="scientific">Bemisia tabaci</name>
    <name type="common">Sweetpotato whitefly</name>
    <name type="synonym">Aleurodes tabaci</name>
    <dbReference type="NCBI Taxonomy" id="7038"/>
    <lineage>
        <taxon>Eukaryota</taxon>
        <taxon>Metazoa</taxon>
        <taxon>Ecdysozoa</taxon>
        <taxon>Arthropoda</taxon>
        <taxon>Hexapoda</taxon>
        <taxon>Insecta</taxon>
        <taxon>Pterygota</taxon>
        <taxon>Neoptera</taxon>
        <taxon>Paraneoptera</taxon>
        <taxon>Hemiptera</taxon>
        <taxon>Sternorrhyncha</taxon>
        <taxon>Aleyrodoidea</taxon>
        <taxon>Aleyrodidae</taxon>
        <taxon>Aleyrodinae</taxon>
        <taxon>Bemisia</taxon>
    </lineage>
</organism>
<comment type="similarity">
    <text evidence="4 17">Belongs to the uridine kinase family.</text>
</comment>
<comment type="pathway">
    <text evidence="17">Pyrimidine metabolism; CTP biosynthesis via salvage pathway; CTP from cytidine: step 1/3.</text>
</comment>
<evidence type="ECO:0000256" key="3">
    <source>
        <dbReference type="ARBA" id="ARBA00004690"/>
    </source>
</evidence>
<evidence type="ECO:0000256" key="13">
    <source>
        <dbReference type="ARBA" id="ARBA00047436"/>
    </source>
</evidence>
<dbReference type="AlphaFoldDB" id="A0A9P0ABG8"/>
<comment type="subunit">
    <text evidence="16">Interacts with RNF19B.</text>
</comment>
<keyword evidence="22" id="KW-1185">Reference proteome</keyword>
<evidence type="ECO:0000256" key="10">
    <source>
        <dbReference type="ARBA" id="ARBA00022840"/>
    </source>
</evidence>
<dbReference type="GO" id="GO:0005634">
    <property type="term" value="C:nucleus"/>
    <property type="evidence" value="ECO:0007669"/>
    <property type="project" value="UniProtKB-SubCell"/>
</dbReference>
<evidence type="ECO:0000256" key="15">
    <source>
        <dbReference type="ARBA" id="ARBA00056790"/>
    </source>
</evidence>
<evidence type="ECO:0000256" key="5">
    <source>
        <dbReference type="ARBA" id="ARBA00022490"/>
    </source>
</evidence>
<evidence type="ECO:0000256" key="14">
    <source>
        <dbReference type="ARBA" id="ARBA00048909"/>
    </source>
</evidence>
<dbReference type="InterPro" id="IPR027417">
    <property type="entry name" value="P-loop_NTPase"/>
</dbReference>
<evidence type="ECO:0000256" key="1">
    <source>
        <dbReference type="ARBA" id="ARBA00004123"/>
    </source>
</evidence>
<dbReference type="SUPFAM" id="SSF52540">
    <property type="entry name" value="P-loop containing nucleoside triphosphate hydrolases"/>
    <property type="match status" value="1"/>
</dbReference>
<dbReference type="EC" id="2.7.1.48" evidence="17"/>
<evidence type="ECO:0000256" key="8">
    <source>
        <dbReference type="ARBA" id="ARBA00022741"/>
    </source>
</evidence>
<evidence type="ECO:0000256" key="7">
    <source>
        <dbReference type="ARBA" id="ARBA00022679"/>
    </source>
</evidence>
<reference evidence="21" key="1">
    <citation type="submission" date="2021-12" db="EMBL/GenBank/DDBJ databases">
        <authorList>
            <person name="King R."/>
        </authorList>
    </citation>
    <scope>NUCLEOTIDE SEQUENCE</scope>
</reference>
<feature type="region of interest" description="Disordered" evidence="18">
    <location>
        <begin position="122"/>
        <end position="162"/>
    </location>
</feature>
<evidence type="ECO:0000259" key="19">
    <source>
        <dbReference type="Pfam" id="PF00485"/>
    </source>
</evidence>
<evidence type="ECO:0000256" key="6">
    <source>
        <dbReference type="ARBA" id="ARBA00022553"/>
    </source>
</evidence>
<name>A0A9P0ABG8_BEMTA</name>
<evidence type="ECO:0000256" key="11">
    <source>
        <dbReference type="ARBA" id="ARBA00022843"/>
    </source>
</evidence>
<dbReference type="Gene3D" id="3.40.50.300">
    <property type="entry name" value="P-loop containing nucleotide triphosphate hydrolases"/>
    <property type="match status" value="1"/>
</dbReference>
<keyword evidence="6" id="KW-0597">Phosphoprotein</keyword>
<dbReference type="CDD" id="cd02023">
    <property type="entry name" value="UMPK"/>
    <property type="match status" value="1"/>
</dbReference>
<dbReference type="InterPro" id="IPR000764">
    <property type="entry name" value="Uridine_kinase-like"/>
</dbReference>
<evidence type="ECO:0000313" key="21">
    <source>
        <dbReference type="EMBL" id="CAH0388038.1"/>
    </source>
</evidence>
<keyword evidence="9 17" id="KW-0418">Kinase</keyword>
<comment type="subcellular location">
    <subcellularLocation>
        <location evidence="2">Cytoplasm</location>
    </subcellularLocation>
    <subcellularLocation>
        <location evidence="1">Nucleus</location>
    </subcellularLocation>
</comment>
<dbReference type="InterPro" id="IPR000836">
    <property type="entry name" value="PRTase_dom"/>
</dbReference>
<dbReference type="NCBIfam" id="NF004018">
    <property type="entry name" value="PRK05480.1"/>
    <property type="match status" value="1"/>
</dbReference>
<feature type="domain" description="Phosphoribulokinase/uridine kinase" evidence="19">
    <location>
        <begin position="194"/>
        <end position="382"/>
    </location>
</feature>
<evidence type="ECO:0000256" key="17">
    <source>
        <dbReference type="RuleBase" id="RU003825"/>
    </source>
</evidence>